<dbReference type="EMBL" id="QVIG01000001">
    <property type="protein sequence ID" value="RGD62073.1"/>
    <property type="molecule type" value="Genomic_DNA"/>
</dbReference>
<dbReference type="AlphaFoldDB" id="A0A373A1S2"/>
<comment type="caution">
    <text evidence="2">The sequence shown here is derived from an EMBL/GenBank/DDBJ whole genome shotgun (WGS) entry which is preliminary data.</text>
</comment>
<keyword evidence="3" id="KW-1185">Reference proteome</keyword>
<name>A0A373A1S2_9ACTN</name>
<sequence length="98" mass="10348">MLDPDGPGGRQVGSAFLNPTVTPDQAARSSAAECPVHTGPDGRWRIHCSQRCTLAIAARNMTTVTTSAQVLADSVARVEDNAGISLHPEPVRVDQRSV</sequence>
<accession>A0A373A1S2</accession>
<reference evidence="2 3" key="1">
    <citation type="submission" date="2018-08" db="EMBL/GenBank/DDBJ databases">
        <title>Diversity &amp; Physiological Properties of Lignin-Decomposing Actinobacteria from Soil.</title>
        <authorList>
            <person name="Roh S.G."/>
            <person name="Kim S.B."/>
        </authorList>
    </citation>
    <scope>NUCLEOTIDE SEQUENCE [LARGE SCALE GENOMIC DNA]</scope>
    <source>
        <strain evidence="2 3">MMS17-GH009</strain>
    </source>
</reference>
<feature type="compositionally biased region" description="Gly residues" evidence="1">
    <location>
        <begin position="1"/>
        <end position="11"/>
    </location>
</feature>
<feature type="region of interest" description="Disordered" evidence="1">
    <location>
        <begin position="1"/>
        <end position="40"/>
    </location>
</feature>
<evidence type="ECO:0000313" key="3">
    <source>
        <dbReference type="Proteomes" id="UP000263377"/>
    </source>
</evidence>
<protein>
    <submittedName>
        <fullName evidence="2">Uncharacterized protein</fullName>
    </submittedName>
</protein>
<evidence type="ECO:0000256" key="1">
    <source>
        <dbReference type="SAM" id="MobiDB-lite"/>
    </source>
</evidence>
<proteinExistence type="predicted"/>
<evidence type="ECO:0000313" key="2">
    <source>
        <dbReference type="EMBL" id="RGD62073.1"/>
    </source>
</evidence>
<organism evidence="2 3">
    <name type="scientific">Kitasatospora xanthocidica</name>
    <dbReference type="NCBI Taxonomy" id="83382"/>
    <lineage>
        <taxon>Bacteria</taxon>
        <taxon>Bacillati</taxon>
        <taxon>Actinomycetota</taxon>
        <taxon>Actinomycetes</taxon>
        <taxon>Kitasatosporales</taxon>
        <taxon>Streptomycetaceae</taxon>
        <taxon>Kitasatospora</taxon>
    </lineage>
</organism>
<dbReference type="Proteomes" id="UP000263377">
    <property type="component" value="Unassembled WGS sequence"/>
</dbReference>
<gene>
    <name evidence="2" type="ORF">DR950_33865</name>
</gene>